<evidence type="ECO:0000256" key="8">
    <source>
        <dbReference type="ARBA" id="ARBA00023170"/>
    </source>
</evidence>
<organism evidence="12 13">
    <name type="scientific">Mesorhabditis spiculigera</name>
    <dbReference type="NCBI Taxonomy" id="96644"/>
    <lineage>
        <taxon>Eukaryota</taxon>
        <taxon>Metazoa</taxon>
        <taxon>Ecdysozoa</taxon>
        <taxon>Nematoda</taxon>
        <taxon>Chromadorea</taxon>
        <taxon>Rhabditida</taxon>
        <taxon>Rhabditina</taxon>
        <taxon>Rhabditomorpha</taxon>
        <taxon>Rhabditoidea</taxon>
        <taxon>Rhabditidae</taxon>
        <taxon>Mesorhabditinae</taxon>
        <taxon>Mesorhabditis</taxon>
    </lineage>
</organism>
<dbReference type="AlphaFoldDB" id="A0AA36D3Q4"/>
<dbReference type="InterPro" id="IPR013088">
    <property type="entry name" value="Znf_NHR/GATA"/>
</dbReference>
<evidence type="ECO:0000256" key="5">
    <source>
        <dbReference type="ARBA" id="ARBA00023015"/>
    </source>
</evidence>
<keyword evidence="5" id="KW-0805">Transcription regulation</keyword>
<comment type="similarity">
    <text evidence="1">Belongs to the nuclear hormone receptor family.</text>
</comment>
<dbReference type="GO" id="GO:0043565">
    <property type="term" value="F:sequence-specific DNA binding"/>
    <property type="evidence" value="ECO:0007669"/>
    <property type="project" value="InterPro"/>
</dbReference>
<keyword evidence="3" id="KW-0863">Zinc-finger</keyword>
<dbReference type="Pfam" id="PF00104">
    <property type="entry name" value="Hormone_recep"/>
    <property type="match status" value="1"/>
</dbReference>
<dbReference type="InterPro" id="IPR035500">
    <property type="entry name" value="NHR-like_dom_sf"/>
</dbReference>
<dbReference type="InterPro" id="IPR000536">
    <property type="entry name" value="Nucl_hrmn_rcpt_lig-bd"/>
</dbReference>
<protein>
    <submittedName>
        <fullName evidence="12">Uncharacterized protein</fullName>
    </submittedName>
</protein>
<keyword evidence="7" id="KW-0804">Transcription</keyword>
<dbReference type="InterPro" id="IPR001628">
    <property type="entry name" value="Znf_hrmn_rcpt"/>
</dbReference>
<evidence type="ECO:0000256" key="1">
    <source>
        <dbReference type="ARBA" id="ARBA00005993"/>
    </source>
</evidence>
<keyword evidence="6" id="KW-0238">DNA-binding</keyword>
<evidence type="ECO:0000256" key="7">
    <source>
        <dbReference type="ARBA" id="ARBA00023163"/>
    </source>
</evidence>
<reference evidence="12" key="1">
    <citation type="submission" date="2023-06" db="EMBL/GenBank/DDBJ databases">
        <authorList>
            <person name="Delattre M."/>
        </authorList>
    </citation>
    <scope>NUCLEOTIDE SEQUENCE</scope>
    <source>
        <strain evidence="12">AF72</strain>
    </source>
</reference>
<evidence type="ECO:0000256" key="2">
    <source>
        <dbReference type="ARBA" id="ARBA00022723"/>
    </source>
</evidence>
<dbReference type="PRINTS" id="PR00047">
    <property type="entry name" value="STROIDFINGER"/>
</dbReference>
<feature type="non-terminal residue" evidence="12">
    <location>
        <position position="1"/>
    </location>
</feature>
<evidence type="ECO:0000256" key="3">
    <source>
        <dbReference type="ARBA" id="ARBA00022771"/>
    </source>
</evidence>
<dbReference type="GO" id="GO:0003700">
    <property type="term" value="F:DNA-binding transcription factor activity"/>
    <property type="evidence" value="ECO:0007669"/>
    <property type="project" value="InterPro"/>
</dbReference>
<evidence type="ECO:0000256" key="9">
    <source>
        <dbReference type="ARBA" id="ARBA00023242"/>
    </source>
</evidence>
<dbReference type="PANTHER" id="PTHR24083">
    <property type="entry name" value="NUCLEAR HORMONE RECEPTOR"/>
    <property type="match status" value="1"/>
</dbReference>
<accession>A0AA36D3Q4</accession>
<evidence type="ECO:0000313" key="13">
    <source>
        <dbReference type="Proteomes" id="UP001177023"/>
    </source>
</evidence>
<dbReference type="SUPFAM" id="SSF57716">
    <property type="entry name" value="Glucocorticoid receptor-like (DNA-binding domain)"/>
    <property type="match status" value="1"/>
</dbReference>
<dbReference type="PROSITE" id="PS51030">
    <property type="entry name" value="NUCLEAR_REC_DBD_2"/>
    <property type="match status" value="1"/>
</dbReference>
<sequence length="396" mass="44051">MHSTSPTPSTSSISSFISTGTLESPTDFSPVKSGSPTVELSCRVCGSVPAIHVYGSYCCGGCKIFFLRCAVGGKPLMCTKGGRCEEASEGGLKKCRACRYQKCIRVGLLPNIPGQRAQRRKLGEQKPQLVGKVEHVPQPSTPCTPARSPQNFCLEPNYKAMAMTLAELERSCGANADELMQNWKLPTKLSQSSFMPRCCGRAVAHLVDWLKATPEVWALDDQDRVYFCSRLFPMLFPLQLFYCTYKLTRDGMLSWQTDFLALYPEFAEVLSPGALNLHALVMRMFRELGLTDEEYAVLKNVIIFSNALGFSQASAEIVRKARVKYEAILVQLIRDRVPDDTTALRYMSDLLTLRQTLCSGMLKETPYYTRATVLKHLFSPQDGQISPEIFLASLST</sequence>
<proteinExistence type="inferred from homology"/>
<feature type="domain" description="NR LBD" evidence="11">
    <location>
        <begin position="157"/>
        <end position="396"/>
    </location>
</feature>
<evidence type="ECO:0000313" key="12">
    <source>
        <dbReference type="EMBL" id="CAJ0580513.1"/>
    </source>
</evidence>
<dbReference type="Proteomes" id="UP001177023">
    <property type="component" value="Unassembled WGS sequence"/>
</dbReference>
<dbReference type="SUPFAM" id="SSF48508">
    <property type="entry name" value="Nuclear receptor ligand-binding domain"/>
    <property type="match status" value="1"/>
</dbReference>
<dbReference type="EMBL" id="CATQJA010002659">
    <property type="protein sequence ID" value="CAJ0580513.1"/>
    <property type="molecule type" value="Genomic_DNA"/>
</dbReference>
<name>A0AA36D3Q4_9BILA</name>
<keyword evidence="13" id="KW-1185">Reference proteome</keyword>
<dbReference type="Pfam" id="PF00105">
    <property type="entry name" value="zf-C4"/>
    <property type="match status" value="1"/>
</dbReference>
<dbReference type="Gene3D" id="3.30.50.10">
    <property type="entry name" value="Erythroid Transcription Factor GATA-1, subunit A"/>
    <property type="match status" value="1"/>
</dbReference>
<evidence type="ECO:0000256" key="6">
    <source>
        <dbReference type="ARBA" id="ARBA00023125"/>
    </source>
</evidence>
<evidence type="ECO:0000259" key="11">
    <source>
        <dbReference type="PROSITE" id="PS51843"/>
    </source>
</evidence>
<evidence type="ECO:0000259" key="10">
    <source>
        <dbReference type="PROSITE" id="PS51030"/>
    </source>
</evidence>
<gene>
    <name evidence="12" type="ORF">MSPICULIGERA_LOCUS18711</name>
</gene>
<dbReference type="GO" id="GO:0008270">
    <property type="term" value="F:zinc ion binding"/>
    <property type="evidence" value="ECO:0007669"/>
    <property type="project" value="UniProtKB-KW"/>
</dbReference>
<evidence type="ECO:0000256" key="4">
    <source>
        <dbReference type="ARBA" id="ARBA00022833"/>
    </source>
</evidence>
<dbReference type="Gene3D" id="1.10.565.10">
    <property type="entry name" value="Retinoid X Receptor"/>
    <property type="match status" value="1"/>
</dbReference>
<keyword evidence="8" id="KW-0675">Receptor</keyword>
<comment type="caution">
    <text evidence="12">The sequence shown here is derived from an EMBL/GenBank/DDBJ whole genome shotgun (WGS) entry which is preliminary data.</text>
</comment>
<keyword evidence="2" id="KW-0479">Metal-binding</keyword>
<keyword evidence="4" id="KW-0862">Zinc</keyword>
<keyword evidence="9" id="KW-0539">Nucleus</keyword>
<dbReference type="PROSITE" id="PS51843">
    <property type="entry name" value="NR_LBD"/>
    <property type="match status" value="1"/>
</dbReference>
<feature type="domain" description="Nuclear receptor" evidence="10">
    <location>
        <begin position="39"/>
        <end position="115"/>
    </location>
</feature>
<dbReference type="SMART" id="SM00399">
    <property type="entry name" value="ZnF_C4"/>
    <property type="match status" value="1"/>
</dbReference>
<dbReference type="InterPro" id="IPR050274">
    <property type="entry name" value="Nuclear_hormone_rcpt_NR2"/>
</dbReference>